<keyword evidence="1" id="KW-0472">Membrane</keyword>
<keyword evidence="2" id="KW-0175">Coiled coil</keyword>
<feature type="domain" description="GOLD" evidence="4">
    <location>
        <begin position="1"/>
        <end position="75"/>
    </location>
</feature>
<dbReference type="GO" id="GO:0016020">
    <property type="term" value="C:membrane"/>
    <property type="evidence" value="ECO:0007669"/>
    <property type="project" value="UniProtKB-SubCell"/>
</dbReference>
<accession>K2RH84</accession>
<dbReference type="STRING" id="1126212.K2RH84"/>
<protein>
    <submittedName>
        <fullName evidence="5">GOLD domain-containing protein</fullName>
    </submittedName>
</protein>
<dbReference type="eggNOG" id="KOG1690">
    <property type="taxonomic scope" value="Eukaryota"/>
</dbReference>
<dbReference type="OrthoDB" id="3427at2759"/>
<feature type="compositionally biased region" description="Polar residues" evidence="3">
    <location>
        <begin position="152"/>
        <end position="164"/>
    </location>
</feature>
<dbReference type="Proteomes" id="UP000007129">
    <property type="component" value="Unassembled WGS sequence"/>
</dbReference>
<name>K2RH84_MACPH</name>
<feature type="coiled-coil region" evidence="2">
    <location>
        <begin position="84"/>
        <end position="111"/>
    </location>
</feature>
<organism evidence="5 6">
    <name type="scientific">Macrophomina phaseolina (strain MS6)</name>
    <name type="common">Charcoal rot fungus</name>
    <dbReference type="NCBI Taxonomy" id="1126212"/>
    <lineage>
        <taxon>Eukaryota</taxon>
        <taxon>Fungi</taxon>
        <taxon>Dikarya</taxon>
        <taxon>Ascomycota</taxon>
        <taxon>Pezizomycotina</taxon>
        <taxon>Dothideomycetes</taxon>
        <taxon>Dothideomycetes incertae sedis</taxon>
        <taxon>Botryosphaeriales</taxon>
        <taxon>Botryosphaeriaceae</taxon>
        <taxon>Macrophomina</taxon>
    </lineage>
</organism>
<dbReference type="InParanoid" id="K2RH84"/>
<evidence type="ECO:0000256" key="1">
    <source>
        <dbReference type="RuleBase" id="RU003827"/>
    </source>
</evidence>
<evidence type="ECO:0000256" key="2">
    <source>
        <dbReference type="SAM" id="Coils"/>
    </source>
</evidence>
<gene>
    <name evidence="5" type="ORF">MPH_00841</name>
</gene>
<comment type="caution">
    <text evidence="5">The sequence shown here is derived from an EMBL/GenBank/DDBJ whole genome shotgun (WGS) entry which is preliminary data.</text>
</comment>
<evidence type="ECO:0000256" key="3">
    <source>
        <dbReference type="SAM" id="MobiDB-lite"/>
    </source>
</evidence>
<feature type="region of interest" description="Disordered" evidence="3">
    <location>
        <begin position="147"/>
        <end position="224"/>
    </location>
</feature>
<dbReference type="PROSITE" id="PS50866">
    <property type="entry name" value="GOLD"/>
    <property type="match status" value="1"/>
</dbReference>
<dbReference type="HOGENOM" id="CLU_1235225_0_0_1"/>
<comment type="subcellular location">
    <subcellularLocation>
        <location evidence="1">Membrane</location>
        <topology evidence="1">Single-pass type I membrane protein</topology>
    </subcellularLocation>
</comment>
<dbReference type="InterPro" id="IPR009038">
    <property type="entry name" value="GOLD_dom"/>
</dbReference>
<evidence type="ECO:0000313" key="6">
    <source>
        <dbReference type="Proteomes" id="UP000007129"/>
    </source>
</evidence>
<feature type="compositionally biased region" description="Low complexity" evidence="3">
    <location>
        <begin position="165"/>
        <end position="179"/>
    </location>
</feature>
<comment type="similarity">
    <text evidence="1">Belongs to the EMP24/GP25L family.</text>
</comment>
<sequence>MPNNNVQIYISVEEVFDSDHRVVSQRGASQKGKFTFSAADSGEHRICFSPIGAATHAGWLPGGQQVGSIRFDLDLAIGETSKIESDDKDKIQSLQEKVRDLNARLQDIRREQVFQRVRLSLNPAPQLRVVRHLLSWELHCTDKKLRNDRNVRPSSEISPNQPTPRSSAGRLSRSLSWASPAPGSCRTCAPSSSSRSSLERRSMDAYGGKVTQKGKGRWASVHDE</sequence>
<reference evidence="5 6" key="1">
    <citation type="journal article" date="2012" name="BMC Genomics">
        <title>Tools to kill: Genome of one of the most destructive plant pathogenic fungi Macrophomina phaseolina.</title>
        <authorList>
            <person name="Islam M.S."/>
            <person name="Haque M.S."/>
            <person name="Islam M.M."/>
            <person name="Emdad E.M."/>
            <person name="Halim A."/>
            <person name="Hossen Q.M.M."/>
            <person name="Hossain M.Z."/>
            <person name="Ahmed B."/>
            <person name="Rahim S."/>
            <person name="Rahman M.S."/>
            <person name="Alam M.M."/>
            <person name="Hou S."/>
            <person name="Wan X."/>
            <person name="Saito J.A."/>
            <person name="Alam M."/>
        </authorList>
    </citation>
    <scope>NUCLEOTIDE SEQUENCE [LARGE SCALE GENOMIC DNA]</scope>
    <source>
        <strain evidence="5 6">MS6</strain>
    </source>
</reference>
<proteinExistence type="inferred from homology"/>
<dbReference type="Pfam" id="PF01105">
    <property type="entry name" value="EMP24_GP25L"/>
    <property type="match status" value="1"/>
</dbReference>
<keyword evidence="1" id="KW-0812">Transmembrane</keyword>
<evidence type="ECO:0000313" key="5">
    <source>
        <dbReference type="EMBL" id="EKG21921.1"/>
    </source>
</evidence>
<dbReference type="AlphaFoldDB" id="K2RH84"/>
<evidence type="ECO:0000259" key="4">
    <source>
        <dbReference type="PROSITE" id="PS50866"/>
    </source>
</evidence>
<dbReference type="VEuPathDB" id="FungiDB:MPH_00841"/>
<dbReference type="EMBL" id="AHHD01000035">
    <property type="protein sequence ID" value="EKG21921.1"/>
    <property type="molecule type" value="Genomic_DNA"/>
</dbReference>